<proteinExistence type="inferred from homology"/>
<dbReference type="SUPFAM" id="SSF52540">
    <property type="entry name" value="P-loop containing nucleoside triphosphate hydrolases"/>
    <property type="match status" value="1"/>
</dbReference>
<sequence length="553" mass="61841">MLKSLFISNYALIDQVEIEFKDGFSVITGETGAGKSIMLGALAMVLGQRSDVSVLKDNEKKSVIEAEFYVKDYGFNKLFEEEDIDYDDNTLIRREILVNGKSRAFINDTPVNLGFLKKIAHQLIDIHSQHQNLLLGDTAFQLNVVDTVAKNSGILKDYRDKFKVYRNLLQQRKELEEQNLKLSADVDYMQFQYNQLEELKLVPEEQGELEKEQELLTHAEEVKGGLFSVSQLLSGDNAPVLNALKESLKNLEKIASFLPDVEGWVQRIDSAFLDLDDLNSEIEDKMEGIEYDPERLLFISSRLDQIFSLQQKHKVDDVDALIKIKDDLGDQLQKITSFDDDLKEKQKQIDLALEELKVVGSKLSGSRKKVLKNIESTIVGQLLELGMPNATLRVVCEPLKDYAENGIDDVNFLFSANKNGALAAIPKVASGGEMSRVMLCIKSLLSISKGLPTIIFDEIDTGVSGEVADKMGKIMQDISKNIQVVSITHLPQIAGKGKQHYKVFKKDNHHSTQTSIEELSTDNRITEIAKMLSGSDLTSAALSNAKHLLGVED</sequence>
<evidence type="ECO:0000256" key="9">
    <source>
        <dbReference type="PIRNR" id="PIRNR003128"/>
    </source>
</evidence>
<evidence type="ECO:0000256" key="1">
    <source>
        <dbReference type="ARBA" id="ARBA00003618"/>
    </source>
</evidence>
<keyword evidence="7 9" id="KW-0234">DNA repair</keyword>
<evidence type="ECO:0000256" key="6">
    <source>
        <dbReference type="ARBA" id="ARBA00022840"/>
    </source>
</evidence>
<dbReference type="PANTHER" id="PTHR11059:SF0">
    <property type="entry name" value="DNA REPAIR PROTEIN RECN"/>
    <property type="match status" value="1"/>
</dbReference>
<evidence type="ECO:0000256" key="3">
    <source>
        <dbReference type="ARBA" id="ARBA00021315"/>
    </source>
</evidence>
<dbReference type="AlphaFoldDB" id="A0AAE3MC16"/>
<evidence type="ECO:0000256" key="8">
    <source>
        <dbReference type="ARBA" id="ARBA00033408"/>
    </source>
</evidence>
<dbReference type="PIRSF" id="PIRSF003128">
    <property type="entry name" value="RecN"/>
    <property type="match status" value="1"/>
</dbReference>
<evidence type="ECO:0000313" key="12">
    <source>
        <dbReference type="EMBL" id="MCW3804794.1"/>
    </source>
</evidence>
<dbReference type="PANTHER" id="PTHR11059">
    <property type="entry name" value="DNA REPAIR PROTEIN RECN"/>
    <property type="match status" value="1"/>
</dbReference>
<dbReference type="GO" id="GO:0006310">
    <property type="term" value="P:DNA recombination"/>
    <property type="evidence" value="ECO:0007669"/>
    <property type="project" value="InterPro"/>
</dbReference>
<dbReference type="GO" id="GO:0009432">
    <property type="term" value="P:SOS response"/>
    <property type="evidence" value="ECO:0007669"/>
    <property type="project" value="TreeGrafter"/>
</dbReference>
<dbReference type="InterPro" id="IPR004604">
    <property type="entry name" value="DNA_recomb/repair_RecN"/>
</dbReference>
<dbReference type="EMBL" id="JAPDPI010000005">
    <property type="protein sequence ID" value="MCW3804794.1"/>
    <property type="molecule type" value="Genomic_DNA"/>
</dbReference>
<comment type="caution">
    <text evidence="12">The sequence shown here is derived from an EMBL/GenBank/DDBJ whole genome shotgun (WGS) entry which is preliminary data.</text>
</comment>
<keyword evidence="10" id="KW-0175">Coiled coil</keyword>
<dbReference type="Gene3D" id="3.40.50.300">
    <property type="entry name" value="P-loop containing nucleotide triphosphate hydrolases"/>
    <property type="match status" value="2"/>
</dbReference>
<dbReference type="InterPro" id="IPR027417">
    <property type="entry name" value="P-loop_NTPase"/>
</dbReference>
<dbReference type="GO" id="GO:0005524">
    <property type="term" value="F:ATP binding"/>
    <property type="evidence" value="ECO:0007669"/>
    <property type="project" value="UniProtKB-KW"/>
</dbReference>
<dbReference type="CDD" id="cd03241">
    <property type="entry name" value="ABC_RecN"/>
    <property type="match status" value="2"/>
</dbReference>
<evidence type="ECO:0000259" key="11">
    <source>
        <dbReference type="Pfam" id="PF02463"/>
    </source>
</evidence>
<comment type="function">
    <text evidence="1 9">May be involved in recombinational repair of damaged DNA.</text>
</comment>
<dbReference type="RefSeq" id="WP_301198016.1">
    <property type="nucleotide sequence ID" value="NZ_JAPDPI010000005.1"/>
</dbReference>
<dbReference type="Pfam" id="PF02463">
    <property type="entry name" value="SMC_N"/>
    <property type="match status" value="1"/>
</dbReference>
<keyword evidence="6" id="KW-0067">ATP-binding</keyword>
<evidence type="ECO:0000256" key="5">
    <source>
        <dbReference type="ARBA" id="ARBA00022763"/>
    </source>
</evidence>
<dbReference type="InterPro" id="IPR003395">
    <property type="entry name" value="RecF/RecN/SMC_N"/>
</dbReference>
<keyword evidence="4" id="KW-0547">Nucleotide-binding</keyword>
<protein>
    <recommendedName>
        <fullName evidence="3 9">DNA repair protein RecN</fullName>
    </recommendedName>
    <alternativeName>
        <fullName evidence="8 9">Recombination protein N</fullName>
    </alternativeName>
</protein>
<accession>A0AAE3MC16</accession>
<comment type="similarity">
    <text evidence="2 9">Belongs to the RecN family.</text>
</comment>
<dbReference type="Proteomes" id="UP001207408">
    <property type="component" value="Unassembled WGS sequence"/>
</dbReference>
<evidence type="ECO:0000256" key="10">
    <source>
        <dbReference type="SAM" id="Coils"/>
    </source>
</evidence>
<dbReference type="GO" id="GO:0006281">
    <property type="term" value="P:DNA repair"/>
    <property type="evidence" value="ECO:0007669"/>
    <property type="project" value="UniProtKB-KW"/>
</dbReference>
<organism evidence="12 13">
    <name type="scientific">Plebeiibacterium marinum</name>
    <dbReference type="NCBI Taxonomy" id="2992111"/>
    <lineage>
        <taxon>Bacteria</taxon>
        <taxon>Pseudomonadati</taxon>
        <taxon>Bacteroidota</taxon>
        <taxon>Bacteroidia</taxon>
        <taxon>Marinilabiliales</taxon>
        <taxon>Marinilabiliaceae</taxon>
        <taxon>Plebeiibacterium</taxon>
    </lineage>
</organism>
<evidence type="ECO:0000256" key="2">
    <source>
        <dbReference type="ARBA" id="ARBA00009441"/>
    </source>
</evidence>
<keyword evidence="13" id="KW-1185">Reference proteome</keyword>
<reference evidence="12" key="1">
    <citation type="submission" date="2022-10" db="EMBL/GenBank/DDBJ databases">
        <authorList>
            <person name="Yu W.X."/>
        </authorList>
    </citation>
    <scope>NUCLEOTIDE SEQUENCE</scope>
    <source>
        <strain evidence="12">D04</strain>
    </source>
</reference>
<evidence type="ECO:0000256" key="4">
    <source>
        <dbReference type="ARBA" id="ARBA00022741"/>
    </source>
</evidence>
<feature type="domain" description="RecF/RecN/SMC N-terminal" evidence="11">
    <location>
        <begin position="2"/>
        <end position="511"/>
    </location>
</feature>
<dbReference type="GO" id="GO:0043590">
    <property type="term" value="C:bacterial nucleoid"/>
    <property type="evidence" value="ECO:0007669"/>
    <property type="project" value="TreeGrafter"/>
</dbReference>
<gene>
    <name evidence="12" type="primary">recN</name>
    <name evidence="12" type="ORF">OM074_04095</name>
</gene>
<keyword evidence="5 9" id="KW-0227">DNA damage</keyword>
<feature type="coiled-coil region" evidence="10">
    <location>
        <begin position="158"/>
        <end position="185"/>
    </location>
</feature>
<dbReference type="NCBIfam" id="TIGR00634">
    <property type="entry name" value="recN"/>
    <property type="match status" value="1"/>
</dbReference>
<name>A0AAE3MC16_9BACT</name>
<evidence type="ECO:0000313" key="13">
    <source>
        <dbReference type="Proteomes" id="UP001207408"/>
    </source>
</evidence>
<evidence type="ECO:0000256" key="7">
    <source>
        <dbReference type="ARBA" id="ARBA00023204"/>
    </source>
</evidence>